<dbReference type="GO" id="GO:0006355">
    <property type="term" value="P:regulation of DNA-templated transcription"/>
    <property type="evidence" value="ECO:0007669"/>
    <property type="project" value="InterPro"/>
</dbReference>
<accession>A0A1G6UQ84</accession>
<evidence type="ECO:0000313" key="8">
    <source>
        <dbReference type="EMBL" id="SDD43443.1"/>
    </source>
</evidence>
<reference evidence="9" key="1">
    <citation type="submission" date="2016-10" db="EMBL/GenBank/DDBJ databases">
        <authorList>
            <person name="Varghese N."/>
            <person name="Submissions S."/>
        </authorList>
    </citation>
    <scope>NUCLEOTIDE SEQUENCE [LARGE SCALE GENOMIC DNA]</scope>
    <source>
        <strain evidence="9">DSM 25329</strain>
    </source>
</reference>
<dbReference type="InterPro" id="IPR058031">
    <property type="entry name" value="AAA_lid_NorR"/>
</dbReference>
<dbReference type="Pfam" id="PF00158">
    <property type="entry name" value="Sigma54_activat"/>
    <property type="match status" value="1"/>
</dbReference>
<dbReference type="STRING" id="659014.SAMN04487996_10132"/>
<dbReference type="SUPFAM" id="SSF52540">
    <property type="entry name" value="P-loop containing nucleoside triphosphate hydrolases"/>
    <property type="match status" value="1"/>
</dbReference>
<evidence type="ECO:0000256" key="4">
    <source>
        <dbReference type="ARBA" id="ARBA00023125"/>
    </source>
</evidence>
<dbReference type="Pfam" id="PF02954">
    <property type="entry name" value="HTH_8"/>
    <property type="match status" value="1"/>
</dbReference>
<dbReference type="InterPro" id="IPR029016">
    <property type="entry name" value="GAF-like_dom_sf"/>
</dbReference>
<protein>
    <submittedName>
        <fullName evidence="8">Transcriptional regulator containing GAF, AAA-type ATPase, and DNA-binding Fis domains</fullName>
    </submittedName>
</protein>
<keyword evidence="2" id="KW-0067">ATP-binding</keyword>
<dbReference type="InterPro" id="IPR025662">
    <property type="entry name" value="Sigma_54_int_dom_ATP-bd_1"/>
</dbReference>
<dbReference type="PROSITE" id="PS00688">
    <property type="entry name" value="SIGMA54_INTERACT_3"/>
    <property type="match status" value="1"/>
</dbReference>
<evidence type="ECO:0000256" key="2">
    <source>
        <dbReference type="ARBA" id="ARBA00022840"/>
    </source>
</evidence>
<evidence type="ECO:0000259" key="7">
    <source>
        <dbReference type="PROSITE" id="PS50045"/>
    </source>
</evidence>
<dbReference type="PANTHER" id="PTHR32071">
    <property type="entry name" value="TRANSCRIPTIONAL REGULATORY PROTEIN"/>
    <property type="match status" value="1"/>
</dbReference>
<dbReference type="Gene3D" id="1.10.8.60">
    <property type="match status" value="1"/>
</dbReference>
<dbReference type="InterPro" id="IPR003018">
    <property type="entry name" value="GAF"/>
</dbReference>
<dbReference type="InterPro" id="IPR003593">
    <property type="entry name" value="AAA+_ATPase"/>
</dbReference>
<dbReference type="GO" id="GO:0043565">
    <property type="term" value="F:sequence-specific DNA binding"/>
    <property type="evidence" value="ECO:0007669"/>
    <property type="project" value="InterPro"/>
</dbReference>
<keyword evidence="9" id="KW-1185">Reference proteome</keyword>
<dbReference type="SUPFAM" id="SSF46689">
    <property type="entry name" value="Homeodomain-like"/>
    <property type="match status" value="1"/>
</dbReference>
<evidence type="ECO:0000256" key="3">
    <source>
        <dbReference type="ARBA" id="ARBA00023015"/>
    </source>
</evidence>
<dbReference type="InterPro" id="IPR002078">
    <property type="entry name" value="Sigma_54_int"/>
</dbReference>
<evidence type="ECO:0000256" key="1">
    <source>
        <dbReference type="ARBA" id="ARBA00022741"/>
    </source>
</evidence>
<evidence type="ECO:0000313" key="9">
    <source>
        <dbReference type="Proteomes" id="UP000198748"/>
    </source>
</evidence>
<evidence type="ECO:0000256" key="6">
    <source>
        <dbReference type="ARBA" id="ARBA00023163"/>
    </source>
</evidence>
<keyword evidence="5" id="KW-0010">Activator</keyword>
<dbReference type="InterPro" id="IPR027417">
    <property type="entry name" value="P-loop_NTPase"/>
</dbReference>
<keyword evidence="4 8" id="KW-0238">DNA-binding</keyword>
<organism evidence="8 9">
    <name type="scientific">Dyadobacter soli</name>
    <dbReference type="NCBI Taxonomy" id="659014"/>
    <lineage>
        <taxon>Bacteria</taxon>
        <taxon>Pseudomonadati</taxon>
        <taxon>Bacteroidota</taxon>
        <taxon>Cytophagia</taxon>
        <taxon>Cytophagales</taxon>
        <taxon>Spirosomataceae</taxon>
        <taxon>Dyadobacter</taxon>
    </lineage>
</organism>
<dbReference type="FunFam" id="3.40.50.300:FF:000006">
    <property type="entry name" value="DNA-binding transcriptional regulator NtrC"/>
    <property type="match status" value="1"/>
</dbReference>
<proteinExistence type="predicted"/>
<keyword evidence="3" id="KW-0805">Transcription regulation</keyword>
<dbReference type="SUPFAM" id="SSF55781">
    <property type="entry name" value="GAF domain-like"/>
    <property type="match status" value="3"/>
</dbReference>
<dbReference type="GO" id="GO:0005524">
    <property type="term" value="F:ATP binding"/>
    <property type="evidence" value="ECO:0007669"/>
    <property type="project" value="UniProtKB-KW"/>
</dbReference>
<dbReference type="CDD" id="cd00009">
    <property type="entry name" value="AAA"/>
    <property type="match status" value="1"/>
</dbReference>
<dbReference type="OrthoDB" id="9782110at2"/>
<dbReference type="InterPro" id="IPR002197">
    <property type="entry name" value="HTH_Fis"/>
</dbReference>
<dbReference type="SMART" id="SM00382">
    <property type="entry name" value="AAA"/>
    <property type="match status" value="1"/>
</dbReference>
<dbReference type="PROSITE" id="PS00675">
    <property type="entry name" value="SIGMA54_INTERACT_1"/>
    <property type="match status" value="1"/>
</dbReference>
<keyword evidence="1" id="KW-0547">Nucleotide-binding</keyword>
<dbReference type="AlphaFoldDB" id="A0A1G6UQ84"/>
<dbReference type="InterPro" id="IPR009057">
    <property type="entry name" value="Homeodomain-like_sf"/>
</dbReference>
<dbReference type="SMART" id="SM00065">
    <property type="entry name" value="GAF"/>
    <property type="match status" value="3"/>
</dbReference>
<gene>
    <name evidence="8" type="ORF">SAMN04487996_10132</name>
</gene>
<dbReference type="RefSeq" id="WP_090145567.1">
    <property type="nucleotide sequence ID" value="NZ_FNAN01000001.1"/>
</dbReference>
<dbReference type="Gene3D" id="1.10.10.60">
    <property type="entry name" value="Homeodomain-like"/>
    <property type="match status" value="1"/>
</dbReference>
<feature type="domain" description="Sigma-54 factor interaction" evidence="7">
    <location>
        <begin position="572"/>
        <end position="801"/>
    </location>
</feature>
<dbReference type="PROSITE" id="PS50045">
    <property type="entry name" value="SIGMA54_INTERACT_4"/>
    <property type="match status" value="1"/>
</dbReference>
<dbReference type="Proteomes" id="UP000198748">
    <property type="component" value="Unassembled WGS sequence"/>
</dbReference>
<dbReference type="PANTHER" id="PTHR32071:SF117">
    <property type="entry name" value="PTS-DEPENDENT DIHYDROXYACETONE KINASE OPERON REGULATORY PROTEIN-RELATED"/>
    <property type="match status" value="1"/>
</dbReference>
<name>A0A1G6UQ84_9BACT</name>
<dbReference type="EMBL" id="FNAN01000001">
    <property type="protein sequence ID" value="SDD43443.1"/>
    <property type="molecule type" value="Genomic_DNA"/>
</dbReference>
<keyword evidence="6" id="KW-0804">Transcription</keyword>
<dbReference type="Gene3D" id="3.40.50.300">
    <property type="entry name" value="P-loop containing nucleotide triphosphate hydrolases"/>
    <property type="match status" value="1"/>
</dbReference>
<dbReference type="InterPro" id="IPR025944">
    <property type="entry name" value="Sigma_54_int_dom_CS"/>
</dbReference>
<dbReference type="Gene3D" id="3.30.450.40">
    <property type="match status" value="3"/>
</dbReference>
<sequence>MKATNQNGNDLQATLPKDLETKEFLEKQRKILLDLSDDITQIRDKNDLIVLFSSRIKNLFYFKHTIVTLIDPERTSYRPFLLDPMSSPIQTHPSYATLVDSDFPLSGDFIEAVLDAGKPVLYQMEDVMDLPGSPTFLRINYERGIREILMTPLKSKNETMGFLHMYTDRPGSITDEFISIIEGIAPQISSAVTNIIKNDEVREKEWMNEVLLECSIGLAAVRTREELSDAVHATLVRFNLLRGFSIRRINSDHETMTTYVYDLGVTNATEAEITEMTQGQVPIYDGLQDRVLDSSIPLQVNVDAEIRRGIASQYLFVWKSMGLKTMVGIALRNGDVTLGVLWLGIEQANLSLLQAIGSQISIALSNVLAAEEIVEREREKTFLLGFSNEVARVRTKEDLKNAVFKVLSRVVNVKLAMVNLIGDDNVTLKPFMYDRMLFENALEQFDALVAASNTIDEPIAARVLAAEDHVILKITEELENCPNNPFVQLWAQTGLKYIFAAPLRSAQADLGTLWLLTDDPKCELLQGICSQISTAIANIQANEKILAYKRMLEMENSQLKEQIKRTYNFNEIVGSGPEMQQVYDLISLVSESNSTVLITGETGTGKELIARAIHSASPRKDKLMIKVNCAALPANLIESELFGHEKGAFTGALERRIGKFELADNSTLFLDEIGEMPLEAQVKLLRVLQEKELERIGGKTTVKVNVRIITATNRDLEEEVKAGRFRSDLYYRLNVFPIHLPPLRDRRDDIIPLAHLFVDRYSKATGRKVKKISPKVLHELTSYPWPGNVRELEHLMERCVLLSTEPMIREVYLPNKNAGAETASMAMLGTLEDVERIHIIETIKRCRGKLAGRGGAAEYLGMPATTLHSKIKKLGITKRQYLAE</sequence>
<dbReference type="Pfam" id="PF25601">
    <property type="entry name" value="AAA_lid_14"/>
    <property type="match status" value="1"/>
</dbReference>
<evidence type="ECO:0000256" key="5">
    <source>
        <dbReference type="ARBA" id="ARBA00023159"/>
    </source>
</evidence>